<dbReference type="Gene3D" id="3.40.1000.10">
    <property type="entry name" value="Mog1/PsbP, alpha/beta/alpha sandwich"/>
    <property type="match status" value="1"/>
</dbReference>
<dbReference type="SUPFAM" id="SSF55724">
    <property type="entry name" value="Mog1p/PsbP-like"/>
    <property type="match status" value="1"/>
</dbReference>
<dbReference type="Proteomes" id="UP001201701">
    <property type="component" value="Unassembled WGS sequence"/>
</dbReference>
<dbReference type="EMBL" id="JAKREW010000002">
    <property type="protein sequence ID" value="MCG7504352.1"/>
    <property type="molecule type" value="Genomic_DNA"/>
</dbReference>
<gene>
    <name evidence="1" type="ORF">L4923_04890</name>
</gene>
<dbReference type="InterPro" id="IPR016123">
    <property type="entry name" value="Mog1/PsbP_a/b/a-sand"/>
</dbReference>
<reference evidence="1 2" key="1">
    <citation type="submission" date="2022-02" db="EMBL/GenBank/DDBJ databases">
        <title>Draft genome sequence of Mezorhizobium retamae strain IRAMC:0171 isolated from Retama raetam nodules.</title>
        <authorList>
            <person name="Bengaied R."/>
            <person name="Sbissi I."/>
            <person name="Huber K."/>
            <person name="Ghodbane F."/>
            <person name="Nouioui I."/>
            <person name="Tarhouni M."/>
            <person name="Gtari M."/>
        </authorList>
    </citation>
    <scope>NUCLEOTIDE SEQUENCE [LARGE SCALE GENOMIC DNA]</scope>
    <source>
        <strain evidence="1 2">IRAMC:0171</strain>
    </source>
</reference>
<dbReference type="Pfam" id="PF08786">
    <property type="entry name" value="DcrB"/>
    <property type="match status" value="1"/>
</dbReference>
<dbReference type="InterPro" id="IPR014894">
    <property type="entry name" value="DcrB/EagT6"/>
</dbReference>
<proteinExistence type="predicted"/>
<evidence type="ECO:0000313" key="2">
    <source>
        <dbReference type="Proteomes" id="UP001201701"/>
    </source>
</evidence>
<dbReference type="RefSeq" id="WP_239362459.1">
    <property type="nucleotide sequence ID" value="NZ_JAKREW010000002.1"/>
</dbReference>
<name>A0ABS9QAB5_9HYPH</name>
<keyword evidence="2" id="KW-1185">Reference proteome</keyword>
<organism evidence="1 2">
    <name type="scientific">Mesorhizobium retamae</name>
    <dbReference type="NCBI Taxonomy" id="2912854"/>
    <lineage>
        <taxon>Bacteria</taxon>
        <taxon>Pseudomonadati</taxon>
        <taxon>Pseudomonadota</taxon>
        <taxon>Alphaproteobacteria</taxon>
        <taxon>Hyphomicrobiales</taxon>
        <taxon>Phyllobacteriaceae</taxon>
        <taxon>Mesorhizobium</taxon>
    </lineage>
</organism>
<accession>A0ABS9QAB5</accession>
<evidence type="ECO:0000313" key="1">
    <source>
        <dbReference type="EMBL" id="MCG7504352.1"/>
    </source>
</evidence>
<sequence length="135" mass="14998">MSIPDGWKDQTINIISSTGGAQAGLTFTITREEMPWGMQFDEYVDAELGKAGKALNDFTIVERKQVHISGNPAHQVECTWKAKQGLMHQIITTINQRNKAIVVTASSPAKMSDSQKRQLVDTVNTFRFLDRTTGT</sequence>
<comment type="caution">
    <text evidence="1">The sequence shown here is derived from an EMBL/GenBank/DDBJ whole genome shotgun (WGS) entry which is preliminary data.</text>
</comment>
<protein>
    <submittedName>
        <fullName evidence="1">DUF1795 domain-containing protein</fullName>
    </submittedName>
</protein>